<gene>
    <name evidence="1" type="ORF">GWR21_02225</name>
</gene>
<sequence>MISALDTIENKLTAYYPTPVDKLSLRLLLLDLCEFIATHIRPRSPTHETRALSQQYMKTFNLYLSVKTMQSDESMAGVKESALINIQLIRSIIHYDSKSCG</sequence>
<evidence type="ECO:0000313" key="2">
    <source>
        <dbReference type="Proteomes" id="UP000476411"/>
    </source>
</evidence>
<dbReference type="RefSeq" id="WP_162330155.1">
    <property type="nucleotide sequence ID" value="NZ_CP048113.1"/>
</dbReference>
<proteinExistence type="predicted"/>
<name>A0A6B9Z884_9BACT</name>
<dbReference type="EMBL" id="CP048113">
    <property type="protein sequence ID" value="QHS58452.1"/>
    <property type="molecule type" value="Genomic_DNA"/>
</dbReference>
<accession>A0A6B9Z884</accession>
<dbReference type="KEGG" id="chih:GWR21_02225"/>
<evidence type="ECO:0000313" key="1">
    <source>
        <dbReference type="EMBL" id="QHS58452.1"/>
    </source>
</evidence>
<reference evidence="1 2" key="1">
    <citation type="submission" date="2020-01" db="EMBL/GenBank/DDBJ databases">
        <title>Complete genome sequence of Chitinophaga sp. H33E-04 isolated from quinoa roots.</title>
        <authorList>
            <person name="Weon H.-Y."/>
            <person name="Lee S.A."/>
        </authorList>
    </citation>
    <scope>NUCLEOTIDE SEQUENCE [LARGE SCALE GENOMIC DNA]</scope>
    <source>
        <strain evidence="1 2">H33E-04</strain>
    </source>
</reference>
<protein>
    <submittedName>
        <fullName evidence="1">Uncharacterized protein</fullName>
    </submittedName>
</protein>
<dbReference type="AlphaFoldDB" id="A0A6B9Z884"/>
<dbReference type="Proteomes" id="UP000476411">
    <property type="component" value="Chromosome"/>
</dbReference>
<organism evidence="1 2">
    <name type="scientific">Chitinophaga agri</name>
    <dbReference type="NCBI Taxonomy" id="2703787"/>
    <lineage>
        <taxon>Bacteria</taxon>
        <taxon>Pseudomonadati</taxon>
        <taxon>Bacteroidota</taxon>
        <taxon>Chitinophagia</taxon>
        <taxon>Chitinophagales</taxon>
        <taxon>Chitinophagaceae</taxon>
        <taxon>Chitinophaga</taxon>
    </lineage>
</organism>
<keyword evidence="2" id="KW-1185">Reference proteome</keyword>